<dbReference type="InterPro" id="IPR050167">
    <property type="entry name" value="Ser_Thr_protein_kinase"/>
</dbReference>
<dbReference type="GO" id="GO:0005524">
    <property type="term" value="F:ATP binding"/>
    <property type="evidence" value="ECO:0007669"/>
    <property type="project" value="InterPro"/>
</dbReference>
<name>A9UX92_MONBE</name>
<dbReference type="GeneID" id="5890103"/>
<dbReference type="RefSeq" id="XP_001744946.1">
    <property type="nucleotide sequence ID" value="XM_001744894.1"/>
</dbReference>
<accession>A9UX92</accession>
<dbReference type="AlphaFoldDB" id="A9UX92"/>
<evidence type="ECO:0000313" key="3">
    <source>
        <dbReference type="Proteomes" id="UP000001357"/>
    </source>
</evidence>
<proteinExistence type="predicted"/>
<reference evidence="2 3" key="1">
    <citation type="journal article" date="2008" name="Nature">
        <title>The genome of the choanoflagellate Monosiga brevicollis and the origin of metazoans.</title>
        <authorList>
            <consortium name="JGI Sequencing"/>
            <person name="King N."/>
            <person name="Westbrook M.J."/>
            <person name="Young S.L."/>
            <person name="Kuo A."/>
            <person name="Abedin M."/>
            <person name="Chapman J."/>
            <person name="Fairclough S."/>
            <person name="Hellsten U."/>
            <person name="Isogai Y."/>
            <person name="Letunic I."/>
            <person name="Marr M."/>
            <person name="Pincus D."/>
            <person name="Putnam N."/>
            <person name="Rokas A."/>
            <person name="Wright K.J."/>
            <person name="Zuzow R."/>
            <person name="Dirks W."/>
            <person name="Good M."/>
            <person name="Goodstein D."/>
            <person name="Lemons D."/>
            <person name="Li W."/>
            <person name="Lyons J.B."/>
            <person name="Morris A."/>
            <person name="Nichols S."/>
            <person name="Richter D.J."/>
            <person name="Salamov A."/>
            <person name="Bork P."/>
            <person name="Lim W.A."/>
            <person name="Manning G."/>
            <person name="Miller W.T."/>
            <person name="McGinnis W."/>
            <person name="Shapiro H."/>
            <person name="Tjian R."/>
            <person name="Grigoriev I.V."/>
            <person name="Rokhsar D."/>
        </authorList>
    </citation>
    <scope>NUCLEOTIDE SEQUENCE [LARGE SCALE GENOMIC DNA]</scope>
    <source>
        <strain evidence="3">MX1 / ATCC 50154</strain>
    </source>
</reference>
<dbReference type="KEGG" id="mbr:MONBRDRAFT_3240"/>
<dbReference type="GO" id="GO:0004672">
    <property type="term" value="F:protein kinase activity"/>
    <property type="evidence" value="ECO:0007669"/>
    <property type="project" value="InterPro"/>
</dbReference>
<dbReference type="Proteomes" id="UP000001357">
    <property type="component" value="Unassembled WGS sequence"/>
</dbReference>
<protein>
    <recommendedName>
        <fullName evidence="1">Protein kinase domain-containing protein</fullName>
    </recommendedName>
</protein>
<dbReference type="Gene3D" id="1.10.510.10">
    <property type="entry name" value="Transferase(Phosphotransferase) domain 1"/>
    <property type="match status" value="1"/>
</dbReference>
<dbReference type="EMBL" id="CH991548">
    <property type="protein sequence ID" value="EDQ90179.1"/>
    <property type="molecule type" value="Genomic_DNA"/>
</dbReference>
<dbReference type="PANTHER" id="PTHR23257:SF963">
    <property type="entry name" value="AT08303P"/>
    <property type="match status" value="1"/>
</dbReference>
<feature type="non-terminal residue" evidence="2">
    <location>
        <position position="1"/>
    </location>
</feature>
<dbReference type="OMA" id="HPHRAKV"/>
<sequence>KIAILTDIARGMSFIHALGHLHRDLKSGNVLVTAHPHRAKVADYGTVVFSSAALNAPEKGLDEAPGSLTLTAGVGTPLYSAPELLRGGSYGQPIDVYSFGCIIFELLFETSPDLLDLYEIP</sequence>
<organism evidence="2 3">
    <name type="scientific">Monosiga brevicollis</name>
    <name type="common">Choanoflagellate</name>
    <dbReference type="NCBI Taxonomy" id="81824"/>
    <lineage>
        <taxon>Eukaryota</taxon>
        <taxon>Choanoflagellata</taxon>
        <taxon>Craspedida</taxon>
        <taxon>Salpingoecidae</taxon>
        <taxon>Monosiga</taxon>
    </lineage>
</organism>
<dbReference type="PANTHER" id="PTHR23257">
    <property type="entry name" value="SERINE-THREONINE PROTEIN KINASE"/>
    <property type="match status" value="1"/>
</dbReference>
<feature type="domain" description="Protein kinase" evidence="1">
    <location>
        <begin position="1"/>
        <end position="121"/>
    </location>
</feature>
<evidence type="ECO:0000313" key="2">
    <source>
        <dbReference type="EMBL" id="EDQ90179.1"/>
    </source>
</evidence>
<dbReference type="STRING" id="81824.A9UX92"/>
<evidence type="ECO:0000259" key="1">
    <source>
        <dbReference type="PROSITE" id="PS50011"/>
    </source>
</evidence>
<keyword evidence="3" id="KW-1185">Reference proteome</keyword>
<dbReference type="Pfam" id="PF00069">
    <property type="entry name" value="Pkinase"/>
    <property type="match status" value="1"/>
</dbReference>
<dbReference type="InParanoid" id="A9UX92"/>
<dbReference type="InterPro" id="IPR011009">
    <property type="entry name" value="Kinase-like_dom_sf"/>
</dbReference>
<dbReference type="eggNOG" id="KOG0192">
    <property type="taxonomic scope" value="Eukaryota"/>
</dbReference>
<dbReference type="InterPro" id="IPR000719">
    <property type="entry name" value="Prot_kinase_dom"/>
</dbReference>
<gene>
    <name evidence="2" type="ORF">MONBRDRAFT_3240</name>
</gene>
<dbReference type="PROSITE" id="PS50011">
    <property type="entry name" value="PROTEIN_KINASE_DOM"/>
    <property type="match status" value="1"/>
</dbReference>
<feature type="non-terminal residue" evidence="2">
    <location>
        <position position="121"/>
    </location>
</feature>
<dbReference type="SUPFAM" id="SSF56112">
    <property type="entry name" value="Protein kinase-like (PK-like)"/>
    <property type="match status" value="1"/>
</dbReference>